<proteinExistence type="inferred from homology"/>
<evidence type="ECO:0000256" key="3">
    <source>
        <dbReference type="ARBA" id="ARBA00022692"/>
    </source>
</evidence>
<evidence type="ECO:0000313" key="9">
    <source>
        <dbReference type="Proteomes" id="UP000778578"/>
    </source>
</evidence>
<protein>
    <recommendedName>
        <fullName evidence="6">SURF1-like protein</fullName>
    </recommendedName>
</protein>
<feature type="transmembrane region" description="Helical" evidence="6">
    <location>
        <begin position="12"/>
        <end position="32"/>
    </location>
</feature>
<dbReference type="PANTHER" id="PTHR23427">
    <property type="entry name" value="SURFEIT LOCUS PROTEIN"/>
    <property type="match status" value="1"/>
</dbReference>
<organism evidence="8 9">
    <name type="scientific">Actinacidiphila acidipaludis</name>
    <dbReference type="NCBI Taxonomy" id="2873382"/>
    <lineage>
        <taxon>Bacteria</taxon>
        <taxon>Bacillati</taxon>
        <taxon>Actinomycetota</taxon>
        <taxon>Actinomycetes</taxon>
        <taxon>Kitasatosporales</taxon>
        <taxon>Streptomycetaceae</taxon>
        <taxon>Actinacidiphila</taxon>
    </lineage>
</organism>
<name>A0ABS7QB13_9ACTN</name>
<dbReference type="InterPro" id="IPR002994">
    <property type="entry name" value="Surf1/Shy1"/>
</dbReference>
<evidence type="ECO:0000256" key="2">
    <source>
        <dbReference type="ARBA" id="ARBA00007165"/>
    </source>
</evidence>
<dbReference type="RefSeq" id="WP_222965304.1">
    <property type="nucleotide sequence ID" value="NZ_JAINZZ010000030.1"/>
</dbReference>
<keyword evidence="9" id="KW-1185">Reference proteome</keyword>
<sequence length="309" mass="32977">MYRFLLSRQWVILTLLGLVMIPVMIRLGFWQLHRHEHRVANNRIIAAALKATPVPVESVTHPGFSVPHEDLYKAVSAHGHFDTAHQVVARHRTAGNGGTDDEAGGQQIGYHVITPFVLDDGRAVLVNRGWIEGPDDPTKFPVIPAPPSGEVTVVGRLRPDETTAATGIRDRKGLPPRQIMLISSTKVSAYMPEHLVGGYLELVSISPAPNAKQPALIPEPDHSSIGPHLAYAIQWWLFSAMVPVGWVVLLRRERAEILAGRAKQAEEASSGGDSGGDGGDGGGQDDDAGDGDAPAGINRPSGGSATVAI</sequence>
<dbReference type="Pfam" id="PF02104">
    <property type="entry name" value="SURF1"/>
    <property type="match status" value="1"/>
</dbReference>
<comment type="similarity">
    <text evidence="2 6">Belongs to the SURF1 family.</text>
</comment>
<keyword evidence="6" id="KW-1003">Cell membrane</keyword>
<feature type="region of interest" description="Disordered" evidence="7">
    <location>
        <begin position="261"/>
        <end position="309"/>
    </location>
</feature>
<accession>A0ABS7QB13</accession>
<dbReference type="EMBL" id="JAINZZ010000030">
    <property type="protein sequence ID" value="MBY8880360.1"/>
    <property type="molecule type" value="Genomic_DNA"/>
</dbReference>
<gene>
    <name evidence="8" type="ORF">K7862_22375</name>
</gene>
<evidence type="ECO:0000256" key="6">
    <source>
        <dbReference type="RuleBase" id="RU363076"/>
    </source>
</evidence>
<dbReference type="PANTHER" id="PTHR23427:SF2">
    <property type="entry name" value="SURFEIT LOCUS PROTEIN 1"/>
    <property type="match status" value="1"/>
</dbReference>
<evidence type="ECO:0000256" key="5">
    <source>
        <dbReference type="ARBA" id="ARBA00023136"/>
    </source>
</evidence>
<evidence type="ECO:0000256" key="1">
    <source>
        <dbReference type="ARBA" id="ARBA00004370"/>
    </source>
</evidence>
<evidence type="ECO:0000313" key="8">
    <source>
        <dbReference type="EMBL" id="MBY8880360.1"/>
    </source>
</evidence>
<keyword evidence="4 6" id="KW-1133">Transmembrane helix</keyword>
<comment type="subcellular location">
    <subcellularLocation>
        <location evidence="6">Cell membrane</location>
        <topology evidence="6">Multi-pass membrane protein</topology>
    </subcellularLocation>
    <subcellularLocation>
        <location evidence="1">Membrane</location>
    </subcellularLocation>
</comment>
<comment type="caution">
    <text evidence="6">Lacks conserved residue(s) required for the propagation of feature annotation.</text>
</comment>
<feature type="compositionally biased region" description="Gly residues" evidence="7">
    <location>
        <begin position="272"/>
        <end position="282"/>
    </location>
</feature>
<dbReference type="InterPro" id="IPR045214">
    <property type="entry name" value="Surf1/Surf4"/>
</dbReference>
<keyword evidence="5 6" id="KW-0472">Membrane</keyword>
<evidence type="ECO:0000256" key="4">
    <source>
        <dbReference type="ARBA" id="ARBA00022989"/>
    </source>
</evidence>
<keyword evidence="3 6" id="KW-0812">Transmembrane</keyword>
<dbReference type="PROSITE" id="PS50895">
    <property type="entry name" value="SURF1"/>
    <property type="match status" value="1"/>
</dbReference>
<dbReference type="Proteomes" id="UP000778578">
    <property type="component" value="Unassembled WGS sequence"/>
</dbReference>
<dbReference type="CDD" id="cd06662">
    <property type="entry name" value="SURF1"/>
    <property type="match status" value="1"/>
</dbReference>
<evidence type="ECO:0000256" key="7">
    <source>
        <dbReference type="SAM" id="MobiDB-lite"/>
    </source>
</evidence>
<comment type="caution">
    <text evidence="8">The sequence shown here is derived from an EMBL/GenBank/DDBJ whole genome shotgun (WGS) entry which is preliminary data.</text>
</comment>
<reference evidence="8 9" key="1">
    <citation type="submission" date="2021-08" db="EMBL/GenBank/DDBJ databases">
        <title>WGS of actinomycetes from Thailand.</title>
        <authorList>
            <person name="Thawai C."/>
        </authorList>
    </citation>
    <scope>NUCLEOTIDE SEQUENCE [LARGE SCALE GENOMIC DNA]</scope>
    <source>
        <strain evidence="8 9">PLK6-54</strain>
    </source>
</reference>